<dbReference type="Proteomes" id="UP000600101">
    <property type="component" value="Unassembled WGS sequence"/>
</dbReference>
<dbReference type="RefSeq" id="WP_186770661.1">
    <property type="nucleotide sequence ID" value="NZ_JACOMF010000010.1"/>
</dbReference>
<protein>
    <submittedName>
        <fullName evidence="2">Uncharacterized protein</fullName>
    </submittedName>
</protein>
<feature type="transmembrane region" description="Helical" evidence="1">
    <location>
        <begin position="20"/>
        <end position="38"/>
    </location>
</feature>
<comment type="caution">
    <text evidence="2">The sequence shown here is derived from an EMBL/GenBank/DDBJ whole genome shotgun (WGS) entry which is preliminary data.</text>
</comment>
<sequence length="126" mass="13176">MNAARDTSPAFEVLRSAAGLALWAGHFGVIYAVNAFACERGLAGTRLFGLPWVPAVVGLATLAALLPLGLILWSVMSRLDQPLAEGGEAEPRFTRWFAAATSSYAILAVLFQAAPAVIVPSCGPVH</sequence>
<dbReference type="AlphaFoldDB" id="A0A9X0QZS6"/>
<keyword evidence="1" id="KW-0472">Membrane</keyword>
<keyword evidence="3" id="KW-1185">Reference proteome</keyword>
<proteinExistence type="predicted"/>
<name>A0A9X0QZS6_9PROT</name>
<evidence type="ECO:0000313" key="3">
    <source>
        <dbReference type="Proteomes" id="UP000600101"/>
    </source>
</evidence>
<dbReference type="EMBL" id="JACOMF010000010">
    <property type="protein sequence ID" value="MBC4015888.1"/>
    <property type="molecule type" value="Genomic_DNA"/>
</dbReference>
<gene>
    <name evidence="2" type="ORF">H7965_11190</name>
</gene>
<keyword evidence="1" id="KW-1133">Transmembrane helix</keyword>
<evidence type="ECO:0000313" key="2">
    <source>
        <dbReference type="EMBL" id="MBC4015888.1"/>
    </source>
</evidence>
<keyword evidence="1" id="KW-0812">Transmembrane</keyword>
<organism evidence="2 3">
    <name type="scientific">Siccirubricoccus deserti</name>
    <dbReference type="NCBI Taxonomy" id="2013562"/>
    <lineage>
        <taxon>Bacteria</taxon>
        <taxon>Pseudomonadati</taxon>
        <taxon>Pseudomonadota</taxon>
        <taxon>Alphaproteobacteria</taxon>
        <taxon>Acetobacterales</taxon>
        <taxon>Roseomonadaceae</taxon>
        <taxon>Siccirubricoccus</taxon>
    </lineage>
</organism>
<accession>A0A9X0QZS6</accession>
<reference evidence="2" key="1">
    <citation type="submission" date="2020-08" db="EMBL/GenBank/DDBJ databases">
        <authorList>
            <person name="Hu Y."/>
            <person name="Nguyen S.V."/>
            <person name="Li F."/>
            <person name="Fanning S."/>
        </authorList>
    </citation>
    <scope>NUCLEOTIDE SEQUENCE</scope>
    <source>
        <strain evidence="2">SYSU D8009</strain>
    </source>
</reference>
<evidence type="ECO:0000256" key="1">
    <source>
        <dbReference type="SAM" id="Phobius"/>
    </source>
</evidence>
<feature type="transmembrane region" description="Helical" evidence="1">
    <location>
        <begin position="50"/>
        <end position="76"/>
    </location>
</feature>
<feature type="transmembrane region" description="Helical" evidence="1">
    <location>
        <begin position="96"/>
        <end position="119"/>
    </location>
</feature>